<dbReference type="Pfam" id="PF10135">
    <property type="entry name" value="Rod-binding"/>
    <property type="match status" value="1"/>
</dbReference>
<protein>
    <submittedName>
        <fullName evidence="2">Flagellar biosynthesis protein FlgJ</fullName>
    </submittedName>
</protein>
<feature type="domain" description="Flagellar protein FlgJ N-terminal" evidence="1">
    <location>
        <begin position="64"/>
        <end position="110"/>
    </location>
</feature>
<name>A0ABX2T6Q9_9PROT</name>
<keyword evidence="2" id="KW-0282">Flagellum</keyword>
<keyword evidence="2" id="KW-0966">Cell projection</keyword>
<dbReference type="EMBL" id="JABFDB010000001">
    <property type="protein sequence ID" value="NYZ18634.1"/>
    <property type="molecule type" value="Genomic_DNA"/>
</dbReference>
<reference evidence="2 3" key="1">
    <citation type="submission" date="2020-05" db="EMBL/GenBank/DDBJ databases">
        <title>Azospirillum oleiclasticum sp. nov, a nitrogen-fixing and heavy crude oil-emulsifying bacterium isolated from the crude oil of Yumen Oilfield.</title>
        <authorList>
            <person name="Wu D."/>
            <person name="Cai M."/>
            <person name="Zhang X."/>
        </authorList>
    </citation>
    <scope>NUCLEOTIDE SEQUENCE [LARGE SCALE GENOMIC DNA]</scope>
    <source>
        <strain evidence="2 3">ROY-1-1-2</strain>
    </source>
</reference>
<evidence type="ECO:0000313" key="2">
    <source>
        <dbReference type="EMBL" id="NYZ18634.1"/>
    </source>
</evidence>
<comment type="caution">
    <text evidence="2">The sequence shown here is derived from an EMBL/GenBank/DDBJ whole genome shotgun (WGS) entry which is preliminary data.</text>
</comment>
<dbReference type="Proteomes" id="UP000584642">
    <property type="component" value="Unassembled WGS sequence"/>
</dbReference>
<dbReference type="RefSeq" id="WP_180280360.1">
    <property type="nucleotide sequence ID" value="NZ_JABFDB010000001.1"/>
</dbReference>
<gene>
    <name evidence="2" type="ORF">HND93_02835</name>
</gene>
<organism evidence="2 3">
    <name type="scientific">Azospirillum oleiclasticum</name>
    <dbReference type="NCBI Taxonomy" id="2735135"/>
    <lineage>
        <taxon>Bacteria</taxon>
        <taxon>Pseudomonadati</taxon>
        <taxon>Pseudomonadota</taxon>
        <taxon>Alphaproteobacteria</taxon>
        <taxon>Rhodospirillales</taxon>
        <taxon>Azospirillaceae</taxon>
        <taxon>Azospirillum</taxon>
    </lineage>
</organism>
<keyword evidence="3" id="KW-1185">Reference proteome</keyword>
<sequence>MDAALSLPTLPTPRVHPLVERAGLDRPALRRDMDESKVDPATRAKLHKAANEFEATFVSQMVSTMFEGLEVDETFGGGHGEEMFRSLLVQEYGKSVTQRGGFGLAGPVYQELLRAQEAANG</sequence>
<evidence type="ECO:0000313" key="3">
    <source>
        <dbReference type="Proteomes" id="UP000584642"/>
    </source>
</evidence>
<evidence type="ECO:0000259" key="1">
    <source>
        <dbReference type="Pfam" id="PF10135"/>
    </source>
</evidence>
<accession>A0ABX2T6Q9</accession>
<proteinExistence type="predicted"/>
<keyword evidence="2" id="KW-0969">Cilium</keyword>
<dbReference type="InterPro" id="IPR019301">
    <property type="entry name" value="Flagellar_prot_FlgJ_N"/>
</dbReference>